<dbReference type="GO" id="GO:0071233">
    <property type="term" value="P:cellular response to L-leucine"/>
    <property type="evidence" value="ECO:0007669"/>
    <property type="project" value="TreeGrafter"/>
</dbReference>
<proteinExistence type="inferred from homology"/>
<dbReference type="SUPFAM" id="SSF69118">
    <property type="entry name" value="AhpD-like"/>
    <property type="match status" value="1"/>
</dbReference>
<dbReference type="EMBL" id="KV442056">
    <property type="protein sequence ID" value="OAQ27562.1"/>
    <property type="molecule type" value="Genomic_DNA"/>
</dbReference>
<dbReference type="GO" id="GO:0016684">
    <property type="term" value="F:oxidoreductase activity, acting on peroxide as acceptor"/>
    <property type="evidence" value="ECO:0007669"/>
    <property type="project" value="TreeGrafter"/>
</dbReference>
<comment type="similarity">
    <text evidence="2">Belongs to the sestrin family.</text>
</comment>
<feature type="region of interest" description="Disordered" evidence="4">
    <location>
        <begin position="93"/>
        <end position="119"/>
    </location>
</feature>
<organism evidence="5 6">
    <name type="scientific">Linnemannia elongata AG-77</name>
    <dbReference type="NCBI Taxonomy" id="1314771"/>
    <lineage>
        <taxon>Eukaryota</taxon>
        <taxon>Fungi</taxon>
        <taxon>Fungi incertae sedis</taxon>
        <taxon>Mucoromycota</taxon>
        <taxon>Mortierellomycotina</taxon>
        <taxon>Mortierellomycetes</taxon>
        <taxon>Mortierellales</taxon>
        <taxon>Mortierellaceae</taxon>
        <taxon>Linnemannia</taxon>
    </lineage>
</organism>
<dbReference type="Proteomes" id="UP000078512">
    <property type="component" value="Unassembled WGS sequence"/>
</dbReference>
<dbReference type="Pfam" id="PF04636">
    <property type="entry name" value="PA26"/>
    <property type="match status" value="2"/>
</dbReference>
<feature type="region of interest" description="Disordered" evidence="4">
    <location>
        <begin position="320"/>
        <end position="342"/>
    </location>
</feature>
<feature type="compositionally biased region" description="Polar residues" evidence="4">
    <location>
        <begin position="138"/>
        <end position="182"/>
    </location>
</feature>
<dbReference type="GO" id="GO:1904262">
    <property type="term" value="P:negative regulation of TORC1 signaling"/>
    <property type="evidence" value="ECO:0007669"/>
    <property type="project" value="TreeGrafter"/>
</dbReference>
<feature type="region of interest" description="Disordered" evidence="4">
    <location>
        <begin position="551"/>
        <end position="598"/>
    </location>
</feature>
<protein>
    <recommendedName>
        <fullName evidence="7">PA26-domain-containing protein</fullName>
    </recommendedName>
</protein>
<dbReference type="PANTHER" id="PTHR12474:SF0">
    <property type="entry name" value="SESTRIN HOMOLOG"/>
    <property type="match status" value="1"/>
</dbReference>
<reference evidence="5 6" key="1">
    <citation type="submission" date="2016-05" db="EMBL/GenBank/DDBJ databases">
        <title>Genome sequencing reveals origins of a unique bacterial endosymbiosis in the earliest lineages of terrestrial Fungi.</title>
        <authorList>
            <consortium name="DOE Joint Genome Institute"/>
            <person name="Uehling J."/>
            <person name="Gryganskyi A."/>
            <person name="Hameed K."/>
            <person name="Tschaplinski T."/>
            <person name="Misztal P."/>
            <person name="Wu S."/>
            <person name="Desiro A."/>
            <person name="Vande Pol N."/>
            <person name="Du Z.-Y."/>
            <person name="Zienkiewicz A."/>
            <person name="Zienkiewicz K."/>
            <person name="Morin E."/>
            <person name="Tisserant E."/>
            <person name="Splivallo R."/>
            <person name="Hainaut M."/>
            <person name="Henrissat B."/>
            <person name="Ohm R."/>
            <person name="Kuo A."/>
            <person name="Yan J."/>
            <person name="Lipzen A."/>
            <person name="Nolan M."/>
            <person name="Labutti K."/>
            <person name="Barry K."/>
            <person name="Goldstein A."/>
            <person name="Labbe J."/>
            <person name="Schadt C."/>
            <person name="Tuskan G."/>
            <person name="Grigoriev I."/>
            <person name="Martin F."/>
            <person name="Vilgalys R."/>
            <person name="Bonito G."/>
        </authorList>
    </citation>
    <scope>NUCLEOTIDE SEQUENCE [LARGE SCALE GENOMIC DNA]</scope>
    <source>
        <strain evidence="5 6">AG-77</strain>
    </source>
</reference>
<feature type="region of interest" description="Disordered" evidence="4">
    <location>
        <begin position="138"/>
        <end position="200"/>
    </location>
</feature>
<dbReference type="GO" id="GO:1990253">
    <property type="term" value="P:cellular response to leucine starvation"/>
    <property type="evidence" value="ECO:0007669"/>
    <property type="project" value="TreeGrafter"/>
</dbReference>
<dbReference type="GO" id="GO:0070728">
    <property type="term" value="F:L-leucine binding"/>
    <property type="evidence" value="ECO:0007669"/>
    <property type="project" value="TreeGrafter"/>
</dbReference>
<feature type="compositionally biased region" description="Low complexity" evidence="4">
    <location>
        <begin position="573"/>
        <end position="582"/>
    </location>
</feature>
<dbReference type="STRING" id="1314771.A0A197JQL1"/>
<dbReference type="InterPro" id="IPR029032">
    <property type="entry name" value="AhpD-like"/>
</dbReference>
<dbReference type="Gene3D" id="1.20.1290.10">
    <property type="entry name" value="AhpD-like"/>
    <property type="match status" value="1"/>
</dbReference>
<accession>A0A197JQL1</accession>
<evidence type="ECO:0000256" key="1">
    <source>
        <dbReference type="ARBA" id="ARBA00004496"/>
    </source>
</evidence>
<dbReference type="AlphaFoldDB" id="A0A197JQL1"/>
<sequence length="917" mass="101995">MLLSPIDDPKESPQSSSVTYSRFRAVLFQDLLDSNSTNRARALDNIVQIVTEWARVVTDNGSIADLSSSHPNPTPPFSPAPVACSIQATLFPSTSNSSTSSSIDPNATTTTTTTTTTSSVLHGHSIIGTALAMEKLTISTQQQQHVSSDDNNNDASQTYQSQRTRQESTTMSASSPIPSSPHTSNSACHSASSSTSAAEAQGTSLSQTVLSSSPIASSSYHFQNDPDVHFNRALPDKLSPLEERVAEVDEAARLLRHHILTILRFSVCCPYKDVKICLVGLLNELESLNIPIPKPIHPSASFFIEPKDIYLLDSPENSRCPSPTLSAKDRSSSSSSLSTLPTTAAGCLPPSVGCVPDEATKQIMTQTFANYGRTSNLFRIMAFFPTFWEKFESSQTCMMNGPGPIPKPWRCYVAIMAASQYNCQYMVSMMKLDYLTSGGDPTWLNGLQYTTQKIRNLAKLNGLMAHQPWRLKPRHIQELVCRETKHNPHNVWTISELAQVMVILSTVHSISMFVAACGIVPEIDMVGGTFVDFNKLQARKAQEEAMMSPLTMLPSPRSDQDACANTSKAGDASPSSEDSPSSPEDDPTRSPFHFHITLPPIPLSKKTYDEATSKLHTAELIKRLLLERETCCTEGEECDSESLLDEDPTGQNLPHGFEEIEDTFPAPEPRIISPPLSTSLSEAMSTQDQHQLQERTIRPVQEDMSRFLDMTCQIEPALFDCRSSQYKVFRVDEFRWEDDASAVLSRCLPELSETLEDEFTETLNFTDLSFFDENEDKHEGGVDTFAFREAIWFYTLRLFGLLHQEYNYRNLSRFMNTTLAAYIRKACHGITMTEVPGSPDGSEGQQFYLSDSNKVDKNDFDNMGFELRPEERCHVNIIVMEASKQAKLMYALRAVDRWERKGDGDDEEEDEGADDRF</sequence>
<feature type="compositionally biased region" description="Low complexity" evidence="4">
    <location>
        <begin position="183"/>
        <end position="200"/>
    </location>
</feature>
<name>A0A197JQL1_9FUNG</name>
<evidence type="ECO:0000313" key="6">
    <source>
        <dbReference type="Proteomes" id="UP000078512"/>
    </source>
</evidence>
<dbReference type="PANTHER" id="PTHR12474">
    <property type="entry name" value="P53 REGULATED PA26 NUCLEAR PROTEIN SESTRIN"/>
    <property type="match status" value="1"/>
</dbReference>
<feature type="compositionally biased region" description="Low complexity" evidence="4">
    <location>
        <begin position="332"/>
        <end position="342"/>
    </location>
</feature>
<evidence type="ECO:0000256" key="4">
    <source>
        <dbReference type="SAM" id="MobiDB-lite"/>
    </source>
</evidence>
<dbReference type="OrthoDB" id="337464at2759"/>
<evidence type="ECO:0008006" key="7">
    <source>
        <dbReference type="Google" id="ProtNLM"/>
    </source>
</evidence>
<evidence type="ECO:0000256" key="2">
    <source>
        <dbReference type="ARBA" id="ARBA00008350"/>
    </source>
</evidence>
<dbReference type="GO" id="GO:0016239">
    <property type="term" value="P:positive regulation of macroautophagy"/>
    <property type="evidence" value="ECO:0007669"/>
    <property type="project" value="TreeGrafter"/>
</dbReference>
<keyword evidence="6" id="KW-1185">Reference proteome</keyword>
<dbReference type="GO" id="GO:0005634">
    <property type="term" value="C:nucleus"/>
    <property type="evidence" value="ECO:0007669"/>
    <property type="project" value="InterPro"/>
</dbReference>
<gene>
    <name evidence="5" type="ORF">K457DRAFT_139485</name>
</gene>
<comment type="subcellular location">
    <subcellularLocation>
        <location evidence="1">Cytoplasm</location>
    </subcellularLocation>
</comment>
<dbReference type="GO" id="GO:0005737">
    <property type="term" value="C:cytoplasm"/>
    <property type="evidence" value="ECO:0007669"/>
    <property type="project" value="UniProtKB-SubCell"/>
</dbReference>
<evidence type="ECO:0000313" key="5">
    <source>
        <dbReference type="EMBL" id="OAQ27562.1"/>
    </source>
</evidence>
<dbReference type="InterPro" id="IPR006730">
    <property type="entry name" value="Sestrin"/>
</dbReference>
<keyword evidence="3" id="KW-0963">Cytoplasm</keyword>
<feature type="compositionally biased region" description="Low complexity" evidence="4">
    <location>
        <begin position="93"/>
        <end position="117"/>
    </location>
</feature>
<evidence type="ECO:0000256" key="3">
    <source>
        <dbReference type="ARBA" id="ARBA00022490"/>
    </source>
</evidence>
<dbReference type="GO" id="GO:1901031">
    <property type="term" value="P:regulation of response to reactive oxygen species"/>
    <property type="evidence" value="ECO:0007669"/>
    <property type="project" value="InterPro"/>
</dbReference>